<feature type="transmembrane region" description="Helical" evidence="1">
    <location>
        <begin position="21"/>
        <end position="39"/>
    </location>
</feature>
<dbReference type="AlphaFoldDB" id="A7GBJ5"/>
<name>A7GBJ5_CLOBL</name>
<organism evidence="2 3">
    <name type="scientific">Clostridium botulinum (strain Langeland / NCTC 10281 / Type F)</name>
    <dbReference type="NCBI Taxonomy" id="441772"/>
    <lineage>
        <taxon>Bacteria</taxon>
        <taxon>Bacillati</taxon>
        <taxon>Bacillota</taxon>
        <taxon>Clostridia</taxon>
        <taxon>Eubacteriales</taxon>
        <taxon>Clostridiaceae</taxon>
        <taxon>Clostridium</taxon>
    </lineage>
</organism>
<evidence type="ECO:0000313" key="3">
    <source>
        <dbReference type="Proteomes" id="UP000002410"/>
    </source>
</evidence>
<dbReference type="RefSeq" id="WP_011987739.1">
    <property type="nucleotide sequence ID" value="NC_009699.1"/>
</dbReference>
<keyword evidence="1" id="KW-0812">Transmembrane</keyword>
<dbReference type="KEGG" id="cbf:CLI_0883"/>
<protein>
    <submittedName>
        <fullName evidence="2">Uncharacterized protein</fullName>
    </submittedName>
</protein>
<keyword evidence="1" id="KW-0472">Membrane</keyword>
<feature type="transmembrane region" description="Helical" evidence="1">
    <location>
        <begin position="45"/>
        <end position="61"/>
    </location>
</feature>
<dbReference type="HOGENOM" id="CLU_2435570_0_0_9"/>
<dbReference type="EMBL" id="CP000728">
    <property type="protein sequence ID" value="ABS42755.1"/>
    <property type="molecule type" value="Genomic_DNA"/>
</dbReference>
<reference evidence="3" key="1">
    <citation type="submission" date="2007-06" db="EMBL/GenBank/DDBJ databases">
        <authorList>
            <person name="Brinkac L.M."/>
            <person name="Daugherty S."/>
            <person name="Dodson R.J."/>
            <person name="Madupu R."/>
            <person name="Brown J.L."/>
            <person name="Bruce D."/>
            <person name="Detter C."/>
            <person name="Munk C."/>
            <person name="Smith L.A."/>
            <person name="Smith T.J."/>
            <person name="White O."/>
            <person name="Brettin T.S."/>
        </authorList>
    </citation>
    <scope>NUCLEOTIDE SEQUENCE [LARGE SCALE GENOMIC DNA]</scope>
    <source>
        <strain evidence="3">Langeland / NCTC 10281 / Type F</strain>
    </source>
</reference>
<proteinExistence type="predicted"/>
<accession>A7GBJ5</accession>
<sequence length="90" mass="10643">MKSFLSFIKALDIIFKWIGKIFYNYKISLNAILIFRLIYNIGNNFYSAFTDIILLIGFYYYNKKFNHKPLTNSKITVNNTTIVKNSNKVK</sequence>
<gene>
    <name evidence="2" type="ordered locus">CLI_0883</name>
</gene>
<dbReference type="Proteomes" id="UP000002410">
    <property type="component" value="Chromosome"/>
</dbReference>
<evidence type="ECO:0000256" key="1">
    <source>
        <dbReference type="SAM" id="Phobius"/>
    </source>
</evidence>
<keyword evidence="1" id="KW-1133">Transmembrane helix</keyword>
<evidence type="ECO:0000313" key="2">
    <source>
        <dbReference type="EMBL" id="ABS42755.1"/>
    </source>
</evidence>